<dbReference type="PROSITE" id="PS50930">
    <property type="entry name" value="HTH_LYTTR"/>
    <property type="match status" value="1"/>
</dbReference>
<dbReference type="AlphaFoldDB" id="A0A411HKD2"/>
<dbReference type="GO" id="GO:0000156">
    <property type="term" value="F:phosphorelay response regulator activity"/>
    <property type="evidence" value="ECO:0007669"/>
    <property type="project" value="InterPro"/>
</dbReference>
<dbReference type="KEGG" id="xbc:ELE36_11925"/>
<dbReference type="Pfam" id="PF04397">
    <property type="entry name" value="LytTR"/>
    <property type="match status" value="1"/>
</dbReference>
<feature type="transmembrane region" description="Helical" evidence="2">
    <location>
        <begin position="94"/>
        <end position="121"/>
    </location>
</feature>
<feature type="transmembrane region" description="Helical" evidence="2">
    <location>
        <begin position="61"/>
        <end position="82"/>
    </location>
</feature>
<feature type="domain" description="HTH LytTR-type" evidence="3">
    <location>
        <begin position="187"/>
        <end position="291"/>
    </location>
</feature>
<dbReference type="InterPro" id="IPR046947">
    <property type="entry name" value="LytR-like"/>
</dbReference>
<dbReference type="InterPro" id="IPR007492">
    <property type="entry name" value="LytTR_DNA-bd_dom"/>
</dbReference>
<organism evidence="4 5">
    <name type="scientific">Pseudolysobacter antarcticus</name>
    <dbReference type="NCBI Taxonomy" id="2511995"/>
    <lineage>
        <taxon>Bacteria</taxon>
        <taxon>Pseudomonadati</taxon>
        <taxon>Pseudomonadota</taxon>
        <taxon>Gammaproteobacteria</taxon>
        <taxon>Lysobacterales</taxon>
        <taxon>Rhodanobacteraceae</taxon>
        <taxon>Pseudolysobacter</taxon>
    </lineage>
</organism>
<name>A0A411HKD2_9GAMM</name>
<dbReference type="OrthoDB" id="9781059at2"/>
<evidence type="ECO:0000313" key="5">
    <source>
        <dbReference type="Proteomes" id="UP000291562"/>
    </source>
</evidence>
<feature type="transmembrane region" description="Helical" evidence="2">
    <location>
        <begin position="20"/>
        <end position="41"/>
    </location>
</feature>
<protein>
    <submittedName>
        <fullName evidence="4">LytTR family transcriptional regulator</fullName>
    </submittedName>
</protein>
<dbReference type="SMART" id="SM00850">
    <property type="entry name" value="LytTR"/>
    <property type="match status" value="1"/>
</dbReference>
<keyword evidence="2" id="KW-0472">Membrane</keyword>
<dbReference type="EMBL" id="CP035704">
    <property type="protein sequence ID" value="QBB70999.1"/>
    <property type="molecule type" value="Genomic_DNA"/>
</dbReference>
<keyword evidence="2" id="KW-1133">Transmembrane helix</keyword>
<reference evidence="4 5" key="1">
    <citation type="submission" date="2019-01" db="EMBL/GenBank/DDBJ databases">
        <title>Pseudolysobacter antarctica gen. nov., sp. nov., isolated from Fildes Peninsula, Antarctica.</title>
        <authorList>
            <person name="Wei Z."/>
            <person name="Peng F."/>
        </authorList>
    </citation>
    <scope>NUCLEOTIDE SEQUENCE [LARGE SCALE GENOMIC DNA]</scope>
    <source>
        <strain evidence="4 5">AQ6-296</strain>
    </source>
</reference>
<evidence type="ECO:0000256" key="2">
    <source>
        <dbReference type="SAM" id="Phobius"/>
    </source>
</evidence>
<dbReference type="InterPro" id="IPR012379">
    <property type="entry name" value="LytTR_MHYE"/>
</dbReference>
<dbReference type="RefSeq" id="WP_129833573.1">
    <property type="nucleotide sequence ID" value="NZ_CP035704.1"/>
</dbReference>
<dbReference type="Proteomes" id="UP000291562">
    <property type="component" value="Chromosome"/>
</dbReference>
<keyword evidence="5" id="KW-1185">Reference proteome</keyword>
<gene>
    <name evidence="4" type="ORF">ELE36_11925</name>
</gene>
<dbReference type="PANTHER" id="PTHR37299:SF1">
    <property type="entry name" value="STAGE 0 SPORULATION PROTEIN A HOMOLOG"/>
    <property type="match status" value="1"/>
</dbReference>
<keyword evidence="2" id="KW-0812">Transmembrane</keyword>
<dbReference type="PIRSF" id="PIRSF031767">
    <property type="entry name" value="MHYE_LytTR"/>
    <property type="match status" value="1"/>
</dbReference>
<dbReference type="Gene3D" id="2.40.50.1020">
    <property type="entry name" value="LytTr DNA-binding domain"/>
    <property type="match status" value="1"/>
</dbReference>
<evidence type="ECO:0000313" key="4">
    <source>
        <dbReference type="EMBL" id="QBB70999.1"/>
    </source>
</evidence>
<dbReference type="PANTHER" id="PTHR37299">
    <property type="entry name" value="TRANSCRIPTIONAL REGULATOR-RELATED"/>
    <property type="match status" value="1"/>
</dbReference>
<sequence length="302" mass="34634">MQTSPPRTALERFQPWRRVFEVGFWIGVSLINAIGNSITTLMDVRRAGLPFASWEPAVWEFSSHALILALMPAVIIFTRRLPLHLDTWRRFLPWYALASVVWSLLHVLGMIGLRKLAYIAMGQSYGFDGWWVFLYEYLKDVRGFIGMVVVIHSYRLLLRRMQGEASLLDAPDEGSAPVESVERPERFLVRKLGREFLVAANDIEWIQASGNYTNLHVRERDYPLRSTIADIETRLDPKRFARVHRSYIVNLDQLAMIEPLDSGDARLHLKDGSTLPCSRRYRTALRERVGAGLRETLVAPAA</sequence>
<dbReference type="GO" id="GO:0003677">
    <property type="term" value="F:DNA binding"/>
    <property type="evidence" value="ECO:0007669"/>
    <property type="project" value="InterPro"/>
</dbReference>
<evidence type="ECO:0000256" key="1">
    <source>
        <dbReference type="ARBA" id="ARBA00023012"/>
    </source>
</evidence>
<keyword evidence="1" id="KW-0902">Two-component regulatory system</keyword>
<accession>A0A411HKD2</accession>
<evidence type="ECO:0000259" key="3">
    <source>
        <dbReference type="PROSITE" id="PS50930"/>
    </source>
</evidence>
<proteinExistence type="predicted"/>